<evidence type="ECO:0000313" key="3">
    <source>
        <dbReference type="EMBL" id="EPZ36780.1"/>
    </source>
</evidence>
<dbReference type="Proteomes" id="UP000030755">
    <property type="component" value="Unassembled WGS sequence"/>
</dbReference>
<reference evidence="3 4" key="1">
    <citation type="journal article" date="2013" name="Curr. Biol.">
        <title>Shared signatures of parasitism and phylogenomics unite Cryptomycota and microsporidia.</title>
        <authorList>
            <person name="James T.Y."/>
            <person name="Pelin A."/>
            <person name="Bonen L."/>
            <person name="Ahrendt S."/>
            <person name="Sain D."/>
            <person name="Corradi N."/>
            <person name="Stajich J.E."/>
        </authorList>
    </citation>
    <scope>NUCLEOTIDE SEQUENCE [LARGE SCALE GENOMIC DNA]</scope>
    <source>
        <strain evidence="3 4">CSF55</strain>
    </source>
</reference>
<evidence type="ECO:0000259" key="2">
    <source>
        <dbReference type="PROSITE" id="PS50181"/>
    </source>
</evidence>
<feature type="domain" description="F-box" evidence="2">
    <location>
        <begin position="131"/>
        <end position="182"/>
    </location>
</feature>
<organism evidence="3 4">
    <name type="scientific">Rozella allomycis (strain CSF55)</name>
    <dbReference type="NCBI Taxonomy" id="988480"/>
    <lineage>
        <taxon>Eukaryota</taxon>
        <taxon>Fungi</taxon>
        <taxon>Fungi incertae sedis</taxon>
        <taxon>Cryptomycota</taxon>
        <taxon>Cryptomycota incertae sedis</taxon>
        <taxon>Rozella</taxon>
    </lineage>
</organism>
<protein>
    <recommendedName>
        <fullName evidence="2">F-box domain-containing protein</fullName>
    </recommendedName>
</protein>
<proteinExistence type="predicted"/>
<dbReference type="Pfam" id="PF00646">
    <property type="entry name" value="F-box"/>
    <property type="match status" value="1"/>
</dbReference>
<name>A0A075B2G0_ROZAC</name>
<dbReference type="EMBL" id="KE560441">
    <property type="protein sequence ID" value="EPZ36780.1"/>
    <property type="molecule type" value="Genomic_DNA"/>
</dbReference>
<dbReference type="InterPro" id="IPR001810">
    <property type="entry name" value="F-box_dom"/>
</dbReference>
<dbReference type="AlphaFoldDB" id="A0A075B2G0"/>
<sequence>MLRDITHKEVVNIISLIAICKALSHAMKNGKEIIAASLVSLLLVSACSATFCGDSKSKGSRIRTRLAMNSHSEGPTIIGNTNDNFTIETQNINAEVLKKVPGDARLVESETEDKRNPGEVPSSVTGQKGSGSRFENLPTDLLYEVARFLPLKEKFRLAACSKDLESRVHVQPRQMAKYFNNIGYKTKNLVIKPNTFYIEYPELRYDTFLIDFSKDLLEFELPYANEILTIKFSSLHDIQKFKTRFKDSKARVLLVVKEDFEMLRGFEYAKSINEVEIGLRDTNEPSGRDKGVCVFISELLSSTSVKYIKAEVIDKPEILQMISRSLPPTIKHIEIHAPTSALILYDVFENLKAFRIESLTLIASRIIGFSYDDFKISRRDGCIFNAISQMNVISASINMKVRMSTLITDYILNSKLQKLKLSNLRLTEDEKKLKLSNLRLTEEEKVDLARILTKKDLKELELESMNVKPEYFANYLRFSSLTSLSQMD</sequence>
<gene>
    <name evidence="3" type="ORF">O9G_005349</name>
</gene>
<dbReference type="HOGENOM" id="CLU_559159_0_0_1"/>
<feature type="region of interest" description="Disordered" evidence="1">
    <location>
        <begin position="109"/>
        <end position="132"/>
    </location>
</feature>
<keyword evidence="4" id="KW-1185">Reference proteome</keyword>
<accession>A0A075B2G0</accession>
<evidence type="ECO:0000313" key="4">
    <source>
        <dbReference type="Proteomes" id="UP000030755"/>
    </source>
</evidence>
<dbReference type="PROSITE" id="PS50181">
    <property type="entry name" value="FBOX"/>
    <property type="match status" value="1"/>
</dbReference>
<evidence type="ECO:0000256" key="1">
    <source>
        <dbReference type="SAM" id="MobiDB-lite"/>
    </source>
</evidence>